<dbReference type="InterPro" id="IPR011990">
    <property type="entry name" value="TPR-like_helical_dom_sf"/>
</dbReference>
<comment type="caution">
    <text evidence="2">The sequence shown here is derived from an EMBL/GenBank/DDBJ whole genome shotgun (WGS) entry which is preliminary data.</text>
</comment>
<dbReference type="RefSeq" id="WP_193994929.1">
    <property type="nucleotide sequence ID" value="NZ_JADEXP010000224.1"/>
</dbReference>
<organism evidence="2 3">
    <name type="scientific">Leptolyngbya cf. ectocarpi LEGE 11479</name>
    <dbReference type="NCBI Taxonomy" id="1828722"/>
    <lineage>
        <taxon>Bacteria</taxon>
        <taxon>Bacillati</taxon>
        <taxon>Cyanobacteriota</taxon>
        <taxon>Cyanophyceae</taxon>
        <taxon>Leptolyngbyales</taxon>
        <taxon>Leptolyngbyaceae</taxon>
        <taxon>Leptolyngbya group</taxon>
        <taxon>Leptolyngbya</taxon>
    </lineage>
</organism>
<dbReference type="SMART" id="SM00028">
    <property type="entry name" value="TPR"/>
    <property type="match status" value="3"/>
</dbReference>
<name>A0A929FBI0_LEPEC</name>
<sequence length="470" mass="51858">MKRLSLSLAAVTALVLGAQTRMFAQSTSERQKVMPNLLQRSLVTTVALLSLVTVTSRPLLAQTLAEEQAQTLLLEADSLADTSESVDSVLAAYERALNAYRPIDSTDVSLSIFSILTDLNYVNCRDPQAVDWAIQALQFIEQQQPDDSFNGSQHFNNHGDWSQRLGDLYRANNQPDQALAAYDSGLDYRADWPQSATVSPNLVQMATLLQSQLSLLAPDSDAAEEIQEQLVATWQQAGAVTEVDGLLSNAERLAETDTPAPALLAQALDSSRRHRYPAGELRALLLSGQAAIDGGDYDDASDYAQQAIELTKQLQYGENFEDNALYVLAQAEWGKGNLQAAIDHYTTLQEMVDTQSLTMDVNRFEIVTSLTALYQQTGQMAQAQTLIDRYANQSAIPRLRVSRSPFRFPRLVGTFNAVLPHRTCDQPETETSPFLVPSLPVRRPGRGIRMIPHTVPRPTPIRSQPSRSIE</sequence>
<evidence type="ECO:0000313" key="2">
    <source>
        <dbReference type="EMBL" id="MBE9069009.1"/>
    </source>
</evidence>
<dbReference type="EMBL" id="JADEXP010000224">
    <property type="protein sequence ID" value="MBE9069009.1"/>
    <property type="molecule type" value="Genomic_DNA"/>
</dbReference>
<reference evidence="2" key="1">
    <citation type="submission" date="2020-10" db="EMBL/GenBank/DDBJ databases">
        <authorList>
            <person name="Castelo-Branco R."/>
            <person name="Eusebio N."/>
            <person name="Adriana R."/>
            <person name="Vieira A."/>
            <person name="Brugerolle De Fraissinette N."/>
            <person name="Rezende De Castro R."/>
            <person name="Schneider M.P."/>
            <person name="Vasconcelos V."/>
            <person name="Leao P.N."/>
        </authorList>
    </citation>
    <scope>NUCLEOTIDE SEQUENCE</scope>
    <source>
        <strain evidence="2">LEGE 11479</strain>
    </source>
</reference>
<accession>A0A929FBI0</accession>
<proteinExistence type="predicted"/>
<evidence type="ECO:0000256" key="1">
    <source>
        <dbReference type="SAM" id="MobiDB-lite"/>
    </source>
</evidence>
<dbReference type="AlphaFoldDB" id="A0A929FBI0"/>
<dbReference type="InterPro" id="IPR019734">
    <property type="entry name" value="TPR_rpt"/>
</dbReference>
<keyword evidence="3" id="KW-1185">Reference proteome</keyword>
<gene>
    <name evidence="2" type="ORF">IQ260_20400</name>
</gene>
<protein>
    <submittedName>
        <fullName evidence="2">Tetratricopeptide repeat protein</fullName>
    </submittedName>
</protein>
<evidence type="ECO:0000313" key="3">
    <source>
        <dbReference type="Proteomes" id="UP000615026"/>
    </source>
</evidence>
<feature type="compositionally biased region" description="Polar residues" evidence="1">
    <location>
        <begin position="461"/>
        <end position="470"/>
    </location>
</feature>
<dbReference type="Gene3D" id="1.25.40.10">
    <property type="entry name" value="Tetratricopeptide repeat domain"/>
    <property type="match status" value="1"/>
</dbReference>
<dbReference type="SUPFAM" id="SSF48452">
    <property type="entry name" value="TPR-like"/>
    <property type="match status" value="2"/>
</dbReference>
<feature type="region of interest" description="Disordered" evidence="1">
    <location>
        <begin position="445"/>
        <end position="470"/>
    </location>
</feature>
<dbReference type="Proteomes" id="UP000615026">
    <property type="component" value="Unassembled WGS sequence"/>
</dbReference>